<proteinExistence type="predicted"/>
<dbReference type="RefSeq" id="WP_273601572.1">
    <property type="nucleotide sequence ID" value="NZ_JAQQXT010000012.1"/>
</dbReference>
<name>A0ABT5KHM7_9BURK</name>
<comment type="caution">
    <text evidence="1">The sequence shown here is derived from an EMBL/GenBank/DDBJ whole genome shotgun (WGS) entry which is preliminary data.</text>
</comment>
<accession>A0ABT5KHM7</accession>
<gene>
    <name evidence="1" type="ORF">PRZ03_17815</name>
</gene>
<dbReference type="Proteomes" id="UP001221189">
    <property type="component" value="Unassembled WGS sequence"/>
</dbReference>
<protein>
    <submittedName>
        <fullName evidence="1">Uncharacterized protein</fullName>
    </submittedName>
</protein>
<evidence type="ECO:0000313" key="2">
    <source>
        <dbReference type="Proteomes" id="UP001221189"/>
    </source>
</evidence>
<sequence>MPINIDQLSEPELVDLNHRIVARLKFLQHVRAHSAMLEFNLGQRVAFEPPGHPVLFGVITKYNRKSVTVITEGGQSWTVAPSLLRRIKPVDQDAQSTSNVSKLSGP</sequence>
<dbReference type="EMBL" id="JAQQXT010000012">
    <property type="protein sequence ID" value="MDC8773442.1"/>
    <property type="molecule type" value="Genomic_DNA"/>
</dbReference>
<keyword evidence="2" id="KW-1185">Reference proteome</keyword>
<reference evidence="1 2" key="1">
    <citation type="submission" date="2022-10" db="EMBL/GenBank/DDBJ databases">
        <title>Paucibacter sp. hw1 Genome sequencing.</title>
        <authorList>
            <person name="Park S."/>
        </authorList>
    </citation>
    <scope>NUCLEOTIDE SEQUENCE [LARGE SCALE GENOMIC DNA]</scope>
    <source>
        <strain evidence="2">hw1</strain>
    </source>
</reference>
<evidence type="ECO:0000313" key="1">
    <source>
        <dbReference type="EMBL" id="MDC8773442.1"/>
    </source>
</evidence>
<organism evidence="1 2">
    <name type="scientific">Roseateles albus</name>
    <dbReference type="NCBI Taxonomy" id="2987525"/>
    <lineage>
        <taxon>Bacteria</taxon>
        <taxon>Pseudomonadati</taxon>
        <taxon>Pseudomonadota</taxon>
        <taxon>Betaproteobacteria</taxon>
        <taxon>Burkholderiales</taxon>
        <taxon>Sphaerotilaceae</taxon>
        <taxon>Roseateles</taxon>
    </lineage>
</organism>